<dbReference type="Pfam" id="PF00107">
    <property type="entry name" value="ADH_zinc_N"/>
    <property type="match status" value="1"/>
</dbReference>
<evidence type="ECO:0000259" key="5">
    <source>
        <dbReference type="SMART" id="SM00829"/>
    </source>
</evidence>
<proteinExistence type="predicted"/>
<dbReference type="EMBL" id="ML119175">
    <property type="protein sequence ID" value="RPB07772.1"/>
    <property type="molecule type" value="Genomic_DNA"/>
</dbReference>
<dbReference type="OrthoDB" id="48317at2759"/>
<dbReference type="FunFam" id="3.40.50.720:FF:000053">
    <property type="entry name" value="Quinone oxidoreductase 1"/>
    <property type="match status" value="1"/>
</dbReference>
<dbReference type="InterPro" id="IPR013149">
    <property type="entry name" value="ADH-like_C"/>
</dbReference>
<reference evidence="6 7" key="1">
    <citation type="journal article" date="2018" name="Nat. Ecol. Evol.">
        <title>Pezizomycetes genomes reveal the molecular basis of ectomycorrhizal truffle lifestyle.</title>
        <authorList>
            <person name="Murat C."/>
            <person name="Payen T."/>
            <person name="Noel B."/>
            <person name="Kuo A."/>
            <person name="Morin E."/>
            <person name="Chen J."/>
            <person name="Kohler A."/>
            <person name="Krizsan K."/>
            <person name="Balestrini R."/>
            <person name="Da Silva C."/>
            <person name="Montanini B."/>
            <person name="Hainaut M."/>
            <person name="Levati E."/>
            <person name="Barry K.W."/>
            <person name="Belfiori B."/>
            <person name="Cichocki N."/>
            <person name="Clum A."/>
            <person name="Dockter R.B."/>
            <person name="Fauchery L."/>
            <person name="Guy J."/>
            <person name="Iotti M."/>
            <person name="Le Tacon F."/>
            <person name="Lindquist E.A."/>
            <person name="Lipzen A."/>
            <person name="Malagnac F."/>
            <person name="Mello A."/>
            <person name="Molinier V."/>
            <person name="Miyauchi S."/>
            <person name="Poulain J."/>
            <person name="Riccioni C."/>
            <person name="Rubini A."/>
            <person name="Sitrit Y."/>
            <person name="Splivallo R."/>
            <person name="Traeger S."/>
            <person name="Wang M."/>
            <person name="Zifcakova L."/>
            <person name="Wipf D."/>
            <person name="Zambonelli A."/>
            <person name="Paolocci F."/>
            <person name="Nowrousian M."/>
            <person name="Ottonello S."/>
            <person name="Baldrian P."/>
            <person name="Spatafora J.W."/>
            <person name="Henrissat B."/>
            <person name="Nagy L.G."/>
            <person name="Aury J.M."/>
            <person name="Wincker P."/>
            <person name="Grigoriev I.V."/>
            <person name="Bonfante P."/>
            <person name="Martin F.M."/>
        </authorList>
    </citation>
    <scope>NUCLEOTIDE SEQUENCE [LARGE SCALE GENOMIC DNA]</scope>
    <source>
        <strain evidence="6 7">CCBAS932</strain>
    </source>
</reference>
<dbReference type="SUPFAM" id="SSF51735">
    <property type="entry name" value="NAD(P)-binding Rossmann-fold domains"/>
    <property type="match status" value="1"/>
</dbReference>
<dbReference type="InterPro" id="IPR011032">
    <property type="entry name" value="GroES-like_sf"/>
</dbReference>
<evidence type="ECO:0000313" key="6">
    <source>
        <dbReference type="EMBL" id="RPB07772.1"/>
    </source>
</evidence>
<dbReference type="Gene3D" id="3.40.50.720">
    <property type="entry name" value="NAD(P)-binding Rossmann-like Domain"/>
    <property type="match status" value="1"/>
</dbReference>
<keyword evidence="7" id="KW-1185">Reference proteome</keyword>
<dbReference type="GO" id="GO:0005829">
    <property type="term" value="C:cytosol"/>
    <property type="evidence" value="ECO:0007669"/>
    <property type="project" value="TreeGrafter"/>
</dbReference>
<dbReference type="InterPro" id="IPR020843">
    <property type="entry name" value="ER"/>
</dbReference>
<sequence length="330" mass="35658">MSTSIPTTQTAVQINSHGGPEVVEINTSAPVPTPSPTELLIKNEFAGINYIDTYFRSGLYPVPKFPYTLGREAEGTIVSVGAEVKDFKVGDRIAYLAADTQAEYTVAAPLHATHIPESLAPGLAAASMIQGLTALTLVRESYEVKKGDYILVHAAAGGVGLWLCQILRIIGAHTIATASTTEKLELAKENGAEHLINYSSEDWVAQTLKITEGKGVAAVFDGVGKSTFEGDLQVLARKGSLVSFGNASGAVPPFAIARLSAKNLKVLRPQLFGYIATREEFDTYTQEIFGWIKEGKVDVRIHKVYPLRDVRKAQEDIESRKTTGKLILKI</sequence>
<protein>
    <recommendedName>
        <fullName evidence="4">Probable quinone oxidoreductase</fullName>
    </recommendedName>
    <alternativeName>
        <fullName evidence="3">NADPH:quinone reductase</fullName>
    </alternativeName>
</protein>
<dbReference type="Pfam" id="PF08240">
    <property type="entry name" value="ADH_N"/>
    <property type="match status" value="1"/>
</dbReference>
<dbReference type="InterPro" id="IPR047618">
    <property type="entry name" value="QOR-like"/>
</dbReference>
<dbReference type="FunCoup" id="A0A3N4KEK2">
    <property type="interactions" value="636"/>
</dbReference>
<dbReference type="SUPFAM" id="SSF50129">
    <property type="entry name" value="GroES-like"/>
    <property type="match status" value="1"/>
</dbReference>
<dbReference type="PANTHER" id="PTHR48106:SF13">
    <property type="entry name" value="QUINONE OXIDOREDUCTASE-RELATED"/>
    <property type="match status" value="1"/>
</dbReference>
<organism evidence="6 7">
    <name type="scientific">Morchella conica CCBAS932</name>
    <dbReference type="NCBI Taxonomy" id="1392247"/>
    <lineage>
        <taxon>Eukaryota</taxon>
        <taxon>Fungi</taxon>
        <taxon>Dikarya</taxon>
        <taxon>Ascomycota</taxon>
        <taxon>Pezizomycotina</taxon>
        <taxon>Pezizomycetes</taxon>
        <taxon>Pezizales</taxon>
        <taxon>Morchellaceae</taxon>
        <taxon>Morchella</taxon>
    </lineage>
</organism>
<evidence type="ECO:0000256" key="4">
    <source>
        <dbReference type="ARBA" id="ARBA00070796"/>
    </source>
</evidence>
<evidence type="ECO:0000256" key="2">
    <source>
        <dbReference type="ARBA" id="ARBA00023002"/>
    </source>
</evidence>
<keyword evidence="2" id="KW-0560">Oxidoreductase</keyword>
<dbReference type="PANTHER" id="PTHR48106">
    <property type="entry name" value="QUINONE OXIDOREDUCTASE PIG3-RELATED"/>
    <property type="match status" value="1"/>
</dbReference>
<name>A0A3N4KEK2_9PEZI</name>
<dbReference type="InterPro" id="IPR036291">
    <property type="entry name" value="NAD(P)-bd_dom_sf"/>
</dbReference>
<dbReference type="Gene3D" id="3.90.180.10">
    <property type="entry name" value="Medium-chain alcohol dehydrogenases, catalytic domain"/>
    <property type="match status" value="1"/>
</dbReference>
<dbReference type="CDD" id="cd05286">
    <property type="entry name" value="QOR2"/>
    <property type="match status" value="1"/>
</dbReference>
<feature type="domain" description="Enoyl reductase (ER)" evidence="5">
    <location>
        <begin position="18"/>
        <end position="328"/>
    </location>
</feature>
<dbReference type="InterPro" id="IPR002364">
    <property type="entry name" value="Quin_OxRdtase/zeta-crystal_CS"/>
</dbReference>
<dbReference type="GO" id="GO:0003960">
    <property type="term" value="F:quinone reductase (NADPH) activity"/>
    <property type="evidence" value="ECO:0007669"/>
    <property type="project" value="InterPro"/>
</dbReference>
<accession>A0A3N4KEK2</accession>
<dbReference type="InterPro" id="IPR013154">
    <property type="entry name" value="ADH-like_N"/>
</dbReference>
<gene>
    <name evidence="6" type="ORF">P167DRAFT_578923</name>
</gene>
<dbReference type="InParanoid" id="A0A3N4KEK2"/>
<evidence type="ECO:0000313" key="7">
    <source>
        <dbReference type="Proteomes" id="UP000277580"/>
    </source>
</evidence>
<dbReference type="STRING" id="1392247.A0A3N4KEK2"/>
<dbReference type="GO" id="GO:0035925">
    <property type="term" value="F:mRNA 3'-UTR AU-rich region binding"/>
    <property type="evidence" value="ECO:0007669"/>
    <property type="project" value="TreeGrafter"/>
</dbReference>
<dbReference type="PROSITE" id="PS01162">
    <property type="entry name" value="QOR_ZETA_CRYSTAL"/>
    <property type="match status" value="1"/>
</dbReference>
<evidence type="ECO:0000256" key="1">
    <source>
        <dbReference type="ARBA" id="ARBA00022857"/>
    </source>
</evidence>
<dbReference type="Proteomes" id="UP000277580">
    <property type="component" value="Unassembled WGS sequence"/>
</dbReference>
<dbReference type="SMART" id="SM00829">
    <property type="entry name" value="PKS_ER"/>
    <property type="match status" value="1"/>
</dbReference>
<dbReference type="AlphaFoldDB" id="A0A3N4KEK2"/>
<dbReference type="GO" id="GO:0070402">
    <property type="term" value="F:NADPH binding"/>
    <property type="evidence" value="ECO:0007669"/>
    <property type="project" value="TreeGrafter"/>
</dbReference>
<dbReference type="GO" id="GO:0008270">
    <property type="term" value="F:zinc ion binding"/>
    <property type="evidence" value="ECO:0007669"/>
    <property type="project" value="InterPro"/>
</dbReference>
<keyword evidence="1" id="KW-0521">NADP</keyword>
<evidence type="ECO:0000256" key="3">
    <source>
        <dbReference type="ARBA" id="ARBA00043088"/>
    </source>
</evidence>